<reference evidence="1 2" key="1">
    <citation type="submission" date="2019-07" db="EMBL/GenBank/DDBJ databases">
        <authorList>
            <person name="Kim J."/>
        </authorList>
    </citation>
    <scope>NUCLEOTIDE SEQUENCE [LARGE SCALE GENOMIC DNA]</scope>
    <source>
        <strain evidence="1 2">N4</strain>
    </source>
</reference>
<comment type="caution">
    <text evidence="1">The sequence shown here is derived from an EMBL/GenBank/DDBJ whole genome shotgun (WGS) entry which is preliminary data.</text>
</comment>
<protein>
    <submittedName>
        <fullName evidence="1">Uncharacterized protein</fullName>
    </submittedName>
</protein>
<keyword evidence="2" id="KW-1185">Reference proteome</keyword>
<dbReference type="RefSeq" id="WP_144994657.1">
    <property type="nucleotide sequence ID" value="NZ_VNJK01000006.1"/>
</dbReference>
<accession>A0A559IE69</accession>
<sequence>MSDIELIDIRVGKKFPLFSESVEKLKGIDGAFFEANEFNQGYFFCVHLANINFMDKQCFRNDKISVRILQGSDGLVLPLMKFGKSMIFDINFDPTLYADERVFQFVDTNNILTIFLIESNTGEVKAIRQCNFPLKMIQICREAWGRAMLDLNFSEKYTEWIGRMNNYSQQTLWDRATKVGDMGESFNLQEIKTPNNYKPQGDIL</sequence>
<evidence type="ECO:0000313" key="2">
    <source>
        <dbReference type="Proteomes" id="UP000318102"/>
    </source>
</evidence>
<dbReference type="OrthoDB" id="2588263at2"/>
<dbReference type="EMBL" id="VNJK01000006">
    <property type="protein sequence ID" value="TVX85958.1"/>
    <property type="molecule type" value="Genomic_DNA"/>
</dbReference>
<dbReference type="Proteomes" id="UP000318102">
    <property type="component" value="Unassembled WGS sequence"/>
</dbReference>
<name>A0A559IE69_9BACL</name>
<proteinExistence type="predicted"/>
<evidence type="ECO:0000313" key="1">
    <source>
        <dbReference type="EMBL" id="TVX85958.1"/>
    </source>
</evidence>
<organism evidence="1 2">
    <name type="scientific">Paenibacillus agilis</name>
    <dbReference type="NCBI Taxonomy" id="3020863"/>
    <lineage>
        <taxon>Bacteria</taxon>
        <taxon>Bacillati</taxon>
        <taxon>Bacillota</taxon>
        <taxon>Bacilli</taxon>
        <taxon>Bacillales</taxon>
        <taxon>Paenibacillaceae</taxon>
        <taxon>Paenibacillus</taxon>
    </lineage>
</organism>
<gene>
    <name evidence="1" type="ORF">FPZ44_23685</name>
</gene>
<dbReference type="AlphaFoldDB" id="A0A559IE69"/>